<accession>A0A1H4L0D8</accession>
<dbReference type="EMBL" id="FNRT01000002">
    <property type="protein sequence ID" value="SEB63795.1"/>
    <property type="molecule type" value="Genomic_DNA"/>
</dbReference>
<comment type="similarity">
    <text evidence="1">Belongs to the UPF0337 (CsbD) family.</text>
</comment>
<protein>
    <submittedName>
        <fullName evidence="4">CsbD-like</fullName>
    </submittedName>
</protein>
<proteinExistence type="inferred from homology"/>
<feature type="domain" description="CsbD-like" evidence="3">
    <location>
        <begin position="5"/>
        <end position="57"/>
    </location>
</feature>
<feature type="compositionally biased region" description="Basic and acidic residues" evidence="2">
    <location>
        <begin position="29"/>
        <end position="57"/>
    </location>
</feature>
<evidence type="ECO:0000313" key="4">
    <source>
        <dbReference type="EMBL" id="SEB63795.1"/>
    </source>
</evidence>
<dbReference type="OrthoDB" id="2143260at2"/>
<dbReference type="InterPro" id="IPR008462">
    <property type="entry name" value="CsbD"/>
</dbReference>
<evidence type="ECO:0000313" key="5">
    <source>
        <dbReference type="Proteomes" id="UP000198742"/>
    </source>
</evidence>
<keyword evidence="5" id="KW-1185">Reference proteome</keyword>
<gene>
    <name evidence="4" type="ORF">SAMN04489844_0736</name>
</gene>
<organism evidence="4 5">
    <name type="scientific">Nocardioides exalbidus</name>
    <dbReference type="NCBI Taxonomy" id="402596"/>
    <lineage>
        <taxon>Bacteria</taxon>
        <taxon>Bacillati</taxon>
        <taxon>Actinomycetota</taxon>
        <taxon>Actinomycetes</taxon>
        <taxon>Propionibacteriales</taxon>
        <taxon>Nocardioidaceae</taxon>
        <taxon>Nocardioides</taxon>
    </lineage>
</organism>
<dbReference type="InterPro" id="IPR036629">
    <property type="entry name" value="YjbJ_sf"/>
</dbReference>
<dbReference type="Gene3D" id="1.10.1470.10">
    <property type="entry name" value="YjbJ"/>
    <property type="match status" value="1"/>
</dbReference>
<evidence type="ECO:0000259" key="3">
    <source>
        <dbReference type="Pfam" id="PF05532"/>
    </source>
</evidence>
<name>A0A1H4L0D8_9ACTN</name>
<dbReference type="Pfam" id="PF05532">
    <property type="entry name" value="CsbD"/>
    <property type="match status" value="1"/>
</dbReference>
<dbReference type="STRING" id="402596.SAMN04489844_0736"/>
<feature type="region of interest" description="Disordered" evidence="2">
    <location>
        <begin position="22"/>
        <end position="57"/>
    </location>
</feature>
<dbReference type="SUPFAM" id="SSF69047">
    <property type="entry name" value="Hypothetical protein YjbJ"/>
    <property type="match status" value="1"/>
</dbReference>
<dbReference type="AlphaFoldDB" id="A0A1H4L0D8"/>
<evidence type="ECO:0000256" key="1">
    <source>
        <dbReference type="ARBA" id="ARBA00009129"/>
    </source>
</evidence>
<reference evidence="5" key="1">
    <citation type="submission" date="2016-10" db="EMBL/GenBank/DDBJ databases">
        <authorList>
            <person name="Varghese N."/>
            <person name="Submissions S."/>
        </authorList>
    </citation>
    <scope>NUCLEOTIDE SEQUENCE [LARGE SCALE GENOMIC DNA]</scope>
    <source>
        <strain evidence="5">DSM 22017</strain>
    </source>
</reference>
<dbReference type="Proteomes" id="UP000198742">
    <property type="component" value="Unassembled WGS sequence"/>
</dbReference>
<evidence type="ECO:0000256" key="2">
    <source>
        <dbReference type="SAM" id="MobiDB-lite"/>
    </source>
</evidence>
<dbReference type="RefSeq" id="WP_090967912.1">
    <property type="nucleotide sequence ID" value="NZ_FNRT01000002.1"/>
</dbReference>
<sequence length="57" mass="5909">MGIADKAKNAAEDLVGKAKEVVGDATDNDSLKAEGKADQTKSDVKSAGENVKDAFKK</sequence>